<dbReference type="HOGENOM" id="CLU_178293_0_0_6"/>
<protein>
    <submittedName>
        <fullName evidence="1">Toluene-4-monooxygenase system protein B</fullName>
    </submittedName>
</protein>
<dbReference type="KEGG" id="cza:CYCME_2097"/>
<dbReference type="AlphaFoldDB" id="S5T9L4"/>
<keyword evidence="1" id="KW-0503">Monooxygenase</keyword>
<dbReference type="eggNOG" id="ENOG5032VH7">
    <property type="taxonomic scope" value="Bacteria"/>
</dbReference>
<dbReference type="EMBL" id="CP005996">
    <property type="protein sequence ID" value="AGS40411.1"/>
    <property type="molecule type" value="Genomic_DNA"/>
</dbReference>
<dbReference type="Gene3D" id="3.10.20.270">
    <property type="entry name" value="TmoB-like"/>
    <property type="match status" value="1"/>
</dbReference>
<dbReference type="Proteomes" id="UP000015380">
    <property type="component" value="Chromosome"/>
</dbReference>
<reference evidence="2" key="2">
    <citation type="journal article" date="2016" name="Environ. Microbiol. Rep.">
        <title>Analysis of defence systems and a conjugative IncP-1 plasmid in the marine polyaromatic hydrocarbons-degrading bacterium Cycloclasticus sp. 78-ME.</title>
        <authorList>
            <person name="Yakimov M.M."/>
            <person name="Crisafi F."/>
            <person name="Messina E."/>
            <person name="Smedile F."/>
            <person name="Lopatina A."/>
            <person name="Denaro R."/>
            <person name="Pieper D.H."/>
            <person name="Golyshin P.N."/>
            <person name="Giuliano L."/>
        </authorList>
    </citation>
    <scope>NUCLEOTIDE SEQUENCE [LARGE SCALE GENOMIC DNA]</scope>
    <source>
        <strain evidence="2">78-ME</strain>
    </source>
</reference>
<sequence length="94" mass="10620">MGGNKGEKMAAFPISSNFEGDFVLQLVSVDTKDTMDQVAEKCAYHSVGRRVTPQPDKVMRVRLHQSTECFPREMRVSEAGWRPTETLDIIFADQ</sequence>
<accession>S5T9L4</accession>
<keyword evidence="2" id="KW-1185">Reference proteome</keyword>
<reference evidence="1 2" key="1">
    <citation type="submission" date="2013-05" db="EMBL/GenBank/DDBJ databases">
        <title>Between feast and famine: a lifestyle of most important marine PAH-degrading bacterium Cycloclasticus sp. 7ME.</title>
        <authorList>
            <person name="Yakimov M.M."/>
            <person name="Messina E."/>
            <person name="Genovese M."/>
            <person name="Denaro R."/>
            <person name="Crisafi F."/>
            <person name="Russo D."/>
            <person name="Cappello S."/>
            <person name="Santisi S."/>
            <person name="Smedile F."/>
            <person name="Golyshina O.V."/>
            <person name="Tran H."/>
            <person name="Pieper D.H."/>
            <person name="Golyshin P.N."/>
            <person name="Giuliano L."/>
        </authorList>
    </citation>
    <scope>NUCLEOTIDE SEQUENCE [LARGE SCALE GENOMIC DNA]</scope>
    <source>
        <strain evidence="1 2">78-ME</strain>
    </source>
</reference>
<evidence type="ECO:0000313" key="1">
    <source>
        <dbReference type="EMBL" id="AGS40411.1"/>
    </source>
</evidence>
<dbReference type="GO" id="GO:0004497">
    <property type="term" value="F:monooxygenase activity"/>
    <property type="evidence" value="ECO:0007669"/>
    <property type="project" value="UniProtKB-KW"/>
</dbReference>
<dbReference type="InterPro" id="IPR036713">
    <property type="entry name" value="TmoB-like_sf"/>
</dbReference>
<evidence type="ECO:0000313" key="2">
    <source>
        <dbReference type="Proteomes" id="UP000015380"/>
    </source>
</evidence>
<organism evidence="1 2">
    <name type="scientific">Cycloclasticus zancles 78-ME</name>
    <dbReference type="NCBI Taxonomy" id="1198232"/>
    <lineage>
        <taxon>Bacteria</taxon>
        <taxon>Pseudomonadati</taxon>
        <taxon>Pseudomonadota</taxon>
        <taxon>Gammaproteobacteria</taxon>
        <taxon>Thiotrichales</taxon>
        <taxon>Piscirickettsiaceae</taxon>
        <taxon>Cycloclasticus</taxon>
    </lineage>
</organism>
<dbReference type="PATRIC" id="fig|1198232.3.peg.2066"/>
<dbReference type="SUPFAM" id="SSF110814">
    <property type="entry name" value="TmoB-like"/>
    <property type="match status" value="1"/>
</dbReference>
<dbReference type="InterPro" id="IPR009355">
    <property type="entry name" value="Toluene_mOase_B"/>
</dbReference>
<dbReference type="CDD" id="cd17042">
    <property type="entry name" value="Ubl_TmoB"/>
    <property type="match status" value="1"/>
</dbReference>
<keyword evidence="1" id="KW-0560">Oxidoreductase</keyword>
<proteinExistence type="predicted"/>
<gene>
    <name evidence="1" type="ORF">CYCME_2097</name>
</gene>
<name>S5T9L4_9GAMM</name>
<dbReference type="Pfam" id="PF06234">
    <property type="entry name" value="TmoB"/>
    <property type="match status" value="1"/>
</dbReference>